<dbReference type="InterPro" id="IPR001783">
    <property type="entry name" value="Lumazine-bd"/>
</dbReference>
<dbReference type="Proteomes" id="UP001465331">
    <property type="component" value="Unassembled WGS sequence"/>
</dbReference>
<evidence type="ECO:0000313" key="13">
    <source>
        <dbReference type="Proteomes" id="UP001465331"/>
    </source>
</evidence>
<keyword evidence="6" id="KW-0686">Riboflavin biosynthesis</keyword>
<keyword evidence="7 12" id="KW-0808">Transferase</keyword>
<comment type="pathway">
    <text evidence="3">Cofactor biosynthesis; riboflavin biosynthesis; riboflavin from 2-hydroxy-3-oxobutyl phosphate and 5-amino-6-(D-ribitylamino)uracil: step 2/2.</text>
</comment>
<dbReference type="NCBIfam" id="NF006767">
    <property type="entry name" value="PRK09289.1"/>
    <property type="match status" value="1"/>
</dbReference>
<evidence type="ECO:0000256" key="6">
    <source>
        <dbReference type="ARBA" id="ARBA00022619"/>
    </source>
</evidence>
<dbReference type="NCBIfam" id="NF009566">
    <property type="entry name" value="PRK13020.1"/>
    <property type="match status" value="1"/>
</dbReference>
<dbReference type="NCBIfam" id="TIGR00187">
    <property type="entry name" value="ribE"/>
    <property type="match status" value="1"/>
</dbReference>
<organism evidence="12 13">
    <name type="scientific">Sinimarinibacterium thermocellulolyticum</name>
    <dbReference type="NCBI Taxonomy" id="3170016"/>
    <lineage>
        <taxon>Bacteria</taxon>
        <taxon>Pseudomonadati</taxon>
        <taxon>Pseudomonadota</taxon>
        <taxon>Gammaproteobacteria</taxon>
        <taxon>Nevskiales</taxon>
        <taxon>Nevskiaceae</taxon>
        <taxon>Sinimarinibacterium</taxon>
    </lineage>
</organism>
<keyword evidence="8" id="KW-0677">Repeat</keyword>
<evidence type="ECO:0000256" key="1">
    <source>
        <dbReference type="ARBA" id="ARBA00000968"/>
    </source>
</evidence>
<protein>
    <recommendedName>
        <fullName evidence="5 9">Riboflavin synthase</fullName>
        <ecNumber evidence="4 9">2.5.1.9</ecNumber>
    </recommendedName>
</protein>
<name>A0ABV2AAE3_9GAMM</name>
<dbReference type="PANTHER" id="PTHR21098:SF12">
    <property type="entry name" value="RIBOFLAVIN SYNTHASE"/>
    <property type="match status" value="1"/>
</dbReference>
<evidence type="ECO:0000256" key="3">
    <source>
        <dbReference type="ARBA" id="ARBA00004887"/>
    </source>
</evidence>
<dbReference type="EC" id="2.5.1.9" evidence="4 9"/>
<dbReference type="RefSeq" id="WP_352889214.1">
    <property type="nucleotide sequence ID" value="NZ_JBEPIJ010000009.1"/>
</dbReference>
<dbReference type="PANTHER" id="PTHR21098">
    <property type="entry name" value="RIBOFLAVIN SYNTHASE ALPHA CHAIN"/>
    <property type="match status" value="1"/>
</dbReference>
<dbReference type="InterPro" id="IPR017938">
    <property type="entry name" value="Riboflavin_synthase-like_b-brl"/>
</dbReference>
<feature type="domain" description="Lumazine-binding" evidence="11">
    <location>
        <begin position="1"/>
        <end position="96"/>
    </location>
</feature>
<keyword evidence="13" id="KW-1185">Reference proteome</keyword>
<dbReference type="InterPro" id="IPR023366">
    <property type="entry name" value="ATP_synth_asu-like_sf"/>
</dbReference>
<dbReference type="EMBL" id="JBEPIJ010000009">
    <property type="protein sequence ID" value="MES0874187.1"/>
    <property type="molecule type" value="Genomic_DNA"/>
</dbReference>
<gene>
    <name evidence="12" type="ORF">ABSH63_09245</name>
</gene>
<evidence type="ECO:0000256" key="4">
    <source>
        <dbReference type="ARBA" id="ARBA00012827"/>
    </source>
</evidence>
<comment type="function">
    <text evidence="2">Catalyzes the dismutation of two molecules of 6,7-dimethyl-8-ribityllumazine, resulting in the formation of riboflavin and 5-amino-6-(D-ribitylamino)uracil.</text>
</comment>
<dbReference type="SUPFAM" id="SSF63380">
    <property type="entry name" value="Riboflavin synthase domain-like"/>
    <property type="match status" value="2"/>
</dbReference>
<dbReference type="Gene3D" id="2.40.30.20">
    <property type="match status" value="2"/>
</dbReference>
<evidence type="ECO:0000313" key="12">
    <source>
        <dbReference type="EMBL" id="MES0874187.1"/>
    </source>
</evidence>
<dbReference type="PIRSF" id="PIRSF000498">
    <property type="entry name" value="Riboflavin_syn_A"/>
    <property type="match status" value="1"/>
</dbReference>
<evidence type="ECO:0000256" key="9">
    <source>
        <dbReference type="NCBIfam" id="TIGR00187"/>
    </source>
</evidence>
<dbReference type="PROSITE" id="PS51177">
    <property type="entry name" value="LUMAZINE_BIND"/>
    <property type="match status" value="2"/>
</dbReference>
<feature type="repeat" description="Lumazine-binding" evidence="10">
    <location>
        <begin position="97"/>
        <end position="193"/>
    </location>
</feature>
<comment type="caution">
    <text evidence="12">The sequence shown here is derived from an EMBL/GenBank/DDBJ whole genome shotgun (WGS) entry which is preliminary data.</text>
</comment>
<reference evidence="12 13" key="1">
    <citation type="submission" date="2024-06" db="EMBL/GenBank/DDBJ databases">
        <authorList>
            <person name="Li Z."/>
            <person name="Jiang Y."/>
        </authorList>
    </citation>
    <scope>NUCLEOTIDE SEQUENCE [LARGE SCALE GENOMIC DNA]</scope>
    <source>
        <strain evidence="12 13">HSW-8</strain>
    </source>
</reference>
<proteinExistence type="predicted"/>
<dbReference type="InterPro" id="IPR026017">
    <property type="entry name" value="Lumazine-bd_dom"/>
</dbReference>
<evidence type="ECO:0000259" key="11">
    <source>
        <dbReference type="PROSITE" id="PS51177"/>
    </source>
</evidence>
<feature type="repeat" description="Lumazine-binding" evidence="10">
    <location>
        <begin position="1"/>
        <end position="96"/>
    </location>
</feature>
<accession>A0ABV2AAE3</accession>
<evidence type="ECO:0000256" key="5">
    <source>
        <dbReference type="ARBA" id="ARBA00013950"/>
    </source>
</evidence>
<dbReference type="CDD" id="cd00402">
    <property type="entry name" value="Riboflavin_synthase_like"/>
    <property type="match status" value="1"/>
</dbReference>
<sequence length="200" mass="21469">MFTGIIEALGRIDDIQRIGGDARMRFTAPGYLAGVRIGDSIAVNGCCLTAIACDADGFTADLSAETLALTTAGDWVRGERVNLERALTPEKPLGGHIVSGHVDGTGCVVARHEDARSWRLRFEAPRALARYIARKGSICIDGVSLTVNEVEGAVFGVNIIPHTLQQTTLGERAVGDRVNLEVDLIARYLERLLQGRGDVD</sequence>
<dbReference type="Pfam" id="PF00677">
    <property type="entry name" value="Lum_binding"/>
    <property type="match status" value="2"/>
</dbReference>
<dbReference type="GO" id="GO:0004746">
    <property type="term" value="F:riboflavin synthase activity"/>
    <property type="evidence" value="ECO:0007669"/>
    <property type="project" value="UniProtKB-EC"/>
</dbReference>
<comment type="catalytic activity">
    <reaction evidence="1">
        <text>2 6,7-dimethyl-8-(1-D-ribityl)lumazine + H(+) = 5-amino-6-(D-ribitylamino)uracil + riboflavin</text>
        <dbReference type="Rhea" id="RHEA:20772"/>
        <dbReference type="ChEBI" id="CHEBI:15378"/>
        <dbReference type="ChEBI" id="CHEBI:15934"/>
        <dbReference type="ChEBI" id="CHEBI:57986"/>
        <dbReference type="ChEBI" id="CHEBI:58201"/>
        <dbReference type="EC" id="2.5.1.9"/>
    </reaction>
</comment>
<evidence type="ECO:0000256" key="8">
    <source>
        <dbReference type="ARBA" id="ARBA00022737"/>
    </source>
</evidence>
<evidence type="ECO:0000256" key="7">
    <source>
        <dbReference type="ARBA" id="ARBA00022679"/>
    </source>
</evidence>
<evidence type="ECO:0000256" key="2">
    <source>
        <dbReference type="ARBA" id="ARBA00002803"/>
    </source>
</evidence>
<evidence type="ECO:0000256" key="10">
    <source>
        <dbReference type="PROSITE-ProRule" id="PRU00524"/>
    </source>
</evidence>
<feature type="domain" description="Lumazine-binding" evidence="11">
    <location>
        <begin position="97"/>
        <end position="193"/>
    </location>
</feature>